<dbReference type="InterPro" id="IPR035952">
    <property type="entry name" value="Rhomboid-like_sf"/>
</dbReference>
<feature type="domain" description="Peptidase S54 rhomboid" evidence="8">
    <location>
        <begin position="62"/>
        <end position="203"/>
    </location>
</feature>
<evidence type="ECO:0000313" key="10">
    <source>
        <dbReference type="Proteomes" id="UP000570514"/>
    </source>
</evidence>
<evidence type="ECO:0000256" key="1">
    <source>
        <dbReference type="ARBA" id="ARBA00004141"/>
    </source>
</evidence>
<dbReference type="InterPro" id="IPR050925">
    <property type="entry name" value="Rhomboid_protease_S54"/>
</dbReference>
<dbReference type="AlphaFoldDB" id="A0A846MYM8"/>
<dbReference type="Gene3D" id="1.20.1540.10">
    <property type="entry name" value="Rhomboid-like"/>
    <property type="match status" value="1"/>
</dbReference>
<feature type="transmembrane region" description="Helical" evidence="7">
    <location>
        <begin position="20"/>
        <end position="39"/>
    </location>
</feature>
<evidence type="ECO:0000259" key="8">
    <source>
        <dbReference type="Pfam" id="PF01694"/>
    </source>
</evidence>
<name>A0A846MYM8_9PROT</name>
<feature type="transmembrane region" description="Helical" evidence="7">
    <location>
        <begin position="70"/>
        <end position="89"/>
    </location>
</feature>
<dbReference type="Proteomes" id="UP000570514">
    <property type="component" value="Unassembled WGS sequence"/>
</dbReference>
<keyword evidence="4" id="KW-0378">Hydrolase</keyword>
<evidence type="ECO:0000256" key="2">
    <source>
        <dbReference type="ARBA" id="ARBA00009045"/>
    </source>
</evidence>
<comment type="caution">
    <text evidence="9">The sequence shown here is derived from an EMBL/GenBank/DDBJ whole genome shotgun (WGS) entry which is preliminary data.</text>
</comment>
<dbReference type="EMBL" id="JAASRM010000001">
    <property type="protein sequence ID" value="NIK88536.1"/>
    <property type="molecule type" value="Genomic_DNA"/>
</dbReference>
<evidence type="ECO:0000256" key="3">
    <source>
        <dbReference type="ARBA" id="ARBA00022692"/>
    </source>
</evidence>
<keyword evidence="10" id="KW-1185">Reference proteome</keyword>
<dbReference type="PANTHER" id="PTHR43731:SF14">
    <property type="entry name" value="PRESENILIN-ASSOCIATED RHOMBOID-LIKE PROTEIN, MITOCHONDRIAL"/>
    <property type="match status" value="1"/>
</dbReference>
<dbReference type="RefSeq" id="WP_167082707.1">
    <property type="nucleotide sequence ID" value="NZ_BAAADC010000001.1"/>
</dbReference>
<feature type="transmembrane region" description="Helical" evidence="7">
    <location>
        <begin position="126"/>
        <end position="148"/>
    </location>
</feature>
<keyword evidence="9" id="KW-0645">Protease</keyword>
<dbReference type="GO" id="GO:0006508">
    <property type="term" value="P:proteolysis"/>
    <property type="evidence" value="ECO:0007669"/>
    <property type="project" value="UniProtKB-KW"/>
</dbReference>
<comment type="similarity">
    <text evidence="2">Belongs to the peptidase S54 family.</text>
</comment>
<evidence type="ECO:0000313" key="9">
    <source>
        <dbReference type="EMBL" id="NIK88536.1"/>
    </source>
</evidence>
<feature type="transmembrane region" description="Helical" evidence="7">
    <location>
        <begin position="160"/>
        <end position="182"/>
    </location>
</feature>
<organism evidence="9 10">
    <name type="scientific">Rhizomicrobium palustre</name>
    <dbReference type="NCBI Taxonomy" id="189966"/>
    <lineage>
        <taxon>Bacteria</taxon>
        <taxon>Pseudomonadati</taxon>
        <taxon>Pseudomonadota</taxon>
        <taxon>Alphaproteobacteria</taxon>
        <taxon>Micropepsales</taxon>
        <taxon>Micropepsaceae</taxon>
        <taxon>Rhizomicrobium</taxon>
    </lineage>
</organism>
<feature type="transmembrane region" description="Helical" evidence="7">
    <location>
        <begin position="101"/>
        <end position="120"/>
    </location>
</feature>
<dbReference type="InterPro" id="IPR022764">
    <property type="entry name" value="Peptidase_S54_rhomboid_dom"/>
</dbReference>
<accession>A0A846MYM8</accession>
<evidence type="ECO:0000256" key="5">
    <source>
        <dbReference type="ARBA" id="ARBA00022989"/>
    </source>
</evidence>
<gene>
    <name evidence="9" type="ORF">FHS83_001854</name>
</gene>
<proteinExistence type="inferred from homology"/>
<dbReference type="Pfam" id="PF01694">
    <property type="entry name" value="Rhomboid"/>
    <property type="match status" value="1"/>
</dbReference>
<comment type="subcellular location">
    <subcellularLocation>
        <location evidence="1">Membrane</location>
        <topology evidence="1">Multi-pass membrane protein</topology>
    </subcellularLocation>
</comment>
<dbReference type="GO" id="GO:0016020">
    <property type="term" value="C:membrane"/>
    <property type="evidence" value="ECO:0007669"/>
    <property type="project" value="UniProtKB-SubCell"/>
</dbReference>
<evidence type="ECO:0000256" key="6">
    <source>
        <dbReference type="ARBA" id="ARBA00023136"/>
    </source>
</evidence>
<feature type="transmembrane region" description="Helical" evidence="7">
    <location>
        <begin position="188"/>
        <end position="208"/>
    </location>
</feature>
<keyword evidence="5 7" id="KW-1133">Transmembrane helix</keyword>
<evidence type="ECO:0000256" key="4">
    <source>
        <dbReference type="ARBA" id="ARBA00022801"/>
    </source>
</evidence>
<protein>
    <submittedName>
        <fullName evidence="9">Membrane associated rhomboid family serine protease</fullName>
    </submittedName>
</protein>
<sequence length="221" mass="23837">MAFLQAAPPREPFLQAPASVLWLIGVLIAAHLAFLYGPWPESFWDSLVFVPERLANGVTAEGLWPLVTHMFLHGGTLHLTFNCLWLLVFGAPVARRYGTGLFLLLFFACGIAGALTHLALHWGSSIAILGASGGVSGLMGAAFRLIHWPGTPQGVRLVPLFSRPLLTVSALWLLTNLIFGLTGFEGQAIAWEAHMGGFFLGLLGIGVIDRLSRRDAYYSAG</sequence>
<dbReference type="GO" id="GO:0004252">
    <property type="term" value="F:serine-type endopeptidase activity"/>
    <property type="evidence" value="ECO:0007669"/>
    <property type="project" value="InterPro"/>
</dbReference>
<reference evidence="9 10" key="1">
    <citation type="submission" date="2020-03" db="EMBL/GenBank/DDBJ databases">
        <title>Genomic Encyclopedia of Type Strains, Phase IV (KMG-IV): sequencing the most valuable type-strain genomes for metagenomic binning, comparative biology and taxonomic classification.</title>
        <authorList>
            <person name="Goeker M."/>
        </authorList>
    </citation>
    <scope>NUCLEOTIDE SEQUENCE [LARGE SCALE GENOMIC DNA]</scope>
    <source>
        <strain evidence="9 10">DSM 19867</strain>
    </source>
</reference>
<dbReference type="PANTHER" id="PTHR43731">
    <property type="entry name" value="RHOMBOID PROTEASE"/>
    <property type="match status" value="1"/>
</dbReference>
<dbReference type="SUPFAM" id="SSF144091">
    <property type="entry name" value="Rhomboid-like"/>
    <property type="match status" value="1"/>
</dbReference>
<keyword evidence="3 7" id="KW-0812">Transmembrane</keyword>
<evidence type="ECO:0000256" key="7">
    <source>
        <dbReference type="SAM" id="Phobius"/>
    </source>
</evidence>
<keyword evidence="6 7" id="KW-0472">Membrane</keyword>